<dbReference type="Pfam" id="PF01790">
    <property type="entry name" value="LGT"/>
    <property type="match status" value="1"/>
</dbReference>
<feature type="transmembrane region" description="Helical" evidence="7">
    <location>
        <begin position="230"/>
        <end position="251"/>
    </location>
</feature>
<dbReference type="Proteomes" id="UP000229740">
    <property type="component" value="Unassembled WGS sequence"/>
</dbReference>
<dbReference type="NCBIfam" id="TIGR00544">
    <property type="entry name" value="lgt"/>
    <property type="match status" value="1"/>
</dbReference>
<keyword evidence="4 7" id="KW-0812">Transmembrane</keyword>
<protein>
    <recommendedName>
        <fullName evidence="7">Phosphatidylglycerol--prolipoprotein diacylglyceryl transferase</fullName>
        <ecNumber evidence="7">2.5.1.145</ecNumber>
    </recommendedName>
</protein>
<evidence type="ECO:0000313" key="9">
    <source>
        <dbReference type="Proteomes" id="UP000229740"/>
    </source>
</evidence>
<feature type="transmembrane region" description="Helical" evidence="7">
    <location>
        <begin position="50"/>
        <end position="69"/>
    </location>
</feature>
<keyword evidence="3 7" id="KW-0808">Transferase</keyword>
<dbReference type="EC" id="2.5.1.145" evidence="7"/>
<feature type="transmembrane region" description="Helical" evidence="7">
    <location>
        <begin position="89"/>
        <end position="106"/>
    </location>
</feature>
<reference evidence="8 9" key="1">
    <citation type="submission" date="2017-10" db="EMBL/GenBank/DDBJ databases">
        <title>Novel microbial diversity and functional potential in the marine mammal oral microbiome.</title>
        <authorList>
            <person name="Dudek N.K."/>
            <person name="Sun C.L."/>
            <person name="Burstein D."/>
            <person name="Kantor R.S."/>
            <person name="Aliaga Goltsman D.S."/>
            <person name="Bik E.M."/>
            <person name="Thomas B.C."/>
            <person name="Banfield J.F."/>
            <person name="Relman D.A."/>
        </authorList>
    </citation>
    <scope>NUCLEOTIDE SEQUENCE [LARGE SCALE GENOMIC DNA]</scope>
    <source>
        <strain evidence="8">DOLZORAL124_49_17</strain>
    </source>
</reference>
<accession>A0A2G6E869</accession>
<feature type="transmembrane region" description="Helical" evidence="7">
    <location>
        <begin position="13"/>
        <end position="30"/>
    </location>
</feature>
<keyword evidence="2 7" id="KW-1003">Cell membrane</keyword>
<comment type="caution">
    <text evidence="8">The sequence shown here is derived from an EMBL/GenBank/DDBJ whole genome shotgun (WGS) entry which is preliminary data.</text>
</comment>
<dbReference type="PANTHER" id="PTHR30589:SF0">
    <property type="entry name" value="PHOSPHATIDYLGLYCEROL--PROLIPOPROTEIN DIACYLGLYCERYL TRANSFERASE"/>
    <property type="match status" value="1"/>
</dbReference>
<dbReference type="GO" id="GO:0005886">
    <property type="term" value="C:plasma membrane"/>
    <property type="evidence" value="ECO:0007669"/>
    <property type="project" value="UniProtKB-SubCell"/>
</dbReference>
<dbReference type="EMBL" id="PDPS01000023">
    <property type="protein sequence ID" value="PID58299.1"/>
    <property type="molecule type" value="Genomic_DNA"/>
</dbReference>
<comment type="pathway">
    <text evidence="7">Protein modification; lipoprotein biosynthesis (diacylglyceryl transfer).</text>
</comment>
<dbReference type="HAMAP" id="MF_01147">
    <property type="entry name" value="Lgt"/>
    <property type="match status" value="1"/>
</dbReference>
<comment type="function">
    <text evidence="7">Catalyzes the transfer of the diacylglyceryl group from phosphatidylglycerol to the sulfhydryl group of the N-terminal cysteine of a prolipoprotein, the first step in the formation of mature lipoproteins.</text>
</comment>
<comment type="subcellular location">
    <subcellularLocation>
        <location evidence="7">Cell membrane</location>
        <topology evidence="7">Multi-pass membrane protein</topology>
    </subcellularLocation>
</comment>
<dbReference type="GO" id="GO:0008961">
    <property type="term" value="F:phosphatidylglycerol-prolipoprotein diacylglyceryl transferase activity"/>
    <property type="evidence" value="ECO:0007669"/>
    <property type="project" value="UniProtKB-UniRule"/>
</dbReference>
<evidence type="ECO:0000256" key="4">
    <source>
        <dbReference type="ARBA" id="ARBA00022692"/>
    </source>
</evidence>
<gene>
    <name evidence="7 8" type="primary">lgt</name>
    <name evidence="8" type="ORF">CSB45_04330</name>
</gene>
<dbReference type="UniPathway" id="UPA00664"/>
<dbReference type="PANTHER" id="PTHR30589">
    <property type="entry name" value="PROLIPOPROTEIN DIACYLGLYCERYL TRANSFERASE"/>
    <property type="match status" value="1"/>
</dbReference>
<feature type="binding site" evidence="7">
    <location>
        <position position="132"/>
    </location>
    <ligand>
        <name>a 1,2-diacyl-sn-glycero-3-phospho-(1'-sn-glycerol)</name>
        <dbReference type="ChEBI" id="CHEBI:64716"/>
    </ligand>
</feature>
<feature type="transmembrane region" description="Helical" evidence="7">
    <location>
        <begin position="197"/>
        <end position="218"/>
    </location>
</feature>
<proteinExistence type="inferred from homology"/>
<dbReference type="InterPro" id="IPR001640">
    <property type="entry name" value="Lgt"/>
</dbReference>
<keyword evidence="8" id="KW-0449">Lipoprotein</keyword>
<evidence type="ECO:0000256" key="2">
    <source>
        <dbReference type="ARBA" id="ARBA00022475"/>
    </source>
</evidence>
<organism evidence="8 9">
    <name type="scientific">candidate division KSB3 bacterium</name>
    <dbReference type="NCBI Taxonomy" id="2044937"/>
    <lineage>
        <taxon>Bacteria</taxon>
        <taxon>candidate division KSB3</taxon>
    </lineage>
</organism>
<evidence type="ECO:0000256" key="6">
    <source>
        <dbReference type="ARBA" id="ARBA00023136"/>
    </source>
</evidence>
<comment type="catalytic activity">
    <reaction evidence="7">
        <text>L-cysteinyl-[prolipoprotein] + a 1,2-diacyl-sn-glycero-3-phospho-(1'-sn-glycerol) = an S-1,2-diacyl-sn-glyceryl-L-cysteinyl-[prolipoprotein] + sn-glycerol 1-phosphate + H(+)</text>
        <dbReference type="Rhea" id="RHEA:56712"/>
        <dbReference type="Rhea" id="RHEA-COMP:14679"/>
        <dbReference type="Rhea" id="RHEA-COMP:14680"/>
        <dbReference type="ChEBI" id="CHEBI:15378"/>
        <dbReference type="ChEBI" id="CHEBI:29950"/>
        <dbReference type="ChEBI" id="CHEBI:57685"/>
        <dbReference type="ChEBI" id="CHEBI:64716"/>
        <dbReference type="ChEBI" id="CHEBI:140658"/>
        <dbReference type="EC" id="2.5.1.145"/>
    </reaction>
</comment>
<feature type="transmembrane region" description="Helical" evidence="7">
    <location>
        <begin position="113"/>
        <end position="131"/>
    </location>
</feature>
<evidence type="ECO:0000256" key="7">
    <source>
        <dbReference type="HAMAP-Rule" id="MF_01147"/>
    </source>
</evidence>
<feature type="transmembrane region" description="Helical" evidence="7">
    <location>
        <begin position="173"/>
        <end position="190"/>
    </location>
</feature>
<keyword evidence="6 7" id="KW-0472">Membrane</keyword>
<sequence>MHPIFFELGPLQFRYYGLMYAIGIMCAVRIMQREARRKNLVLSENDVMNFVMLSVFGGIVGGRLYYVAFNWPYYSRDVLEIFKIWHGGLAIHGGILGGTLVGWLLTRRWKLPFLKLADIAALCMILAQTFGRFGNFMNGDAHGVPTDMPWGIVFPPGSIAGSEFPGRALHPTMLYELVINLSIFLLLWNIRKMHWKDGFLCCLYLLFYSCGRFVVSFFRADSLMLGAFRMAHVISIVLILFAGICIVRWRLWQREVEA</sequence>
<evidence type="ECO:0000313" key="8">
    <source>
        <dbReference type="EMBL" id="PID58299.1"/>
    </source>
</evidence>
<comment type="similarity">
    <text evidence="1 7">Belongs to the Lgt family.</text>
</comment>
<evidence type="ECO:0000256" key="1">
    <source>
        <dbReference type="ARBA" id="ARBA00007150"/>
    </source>
</evidence>
<dbReference type="GO" id="GO:0042158">
    <property type="term" value="P:lipoprotein biosynthetic process"/>
    <property type="evidence" value="ECO:0007669"/>
    <property type="project" value="UniProtKB-UniRule"/>
</dbReference>
<evidence type="ECO:0000256" key="5">
    <source>
        <dbReference type="ARBA" id="ARBA00022989"/>
    </source>
</evidence>
<keyword evidence="5 7" id="KW-1133">Transmembrane helix</keyword>
<name>A0A2G6E869_9BACT</name>
<dbReference type="AlphaFoldDB" id="A0A2G6E869"/>
<evidence type="ECO:0000256" key="3">
    <source>
        <dbReference type="ARBA" id="ARBA00022679"/>
    </source>
</evidence>